<dbReference type="HAMAP" id="MF_00839">
    <property type="entry name" value="HPF"/>
    <property type="match status" value="1"/>
</dbReference>
<comment type="subunit">
    <text evidence="2">Interacts with 100S ribosomes.</text>
</comment>
<evidence type="ECO:0000313" key="5">
    <source>
        <dbReference type="Proteomes" id="UP001549162"/>
    </source>
</evidence>
<feature type="domain" description="Sigma 54 modulation/S30EA ribosomal protein C-terminal" evidence="3">
    <location>
        <begin position="112"/>
        <end position="168"/>
    </location>
</feature>
<dbReference type="Gene3D" id="3.30.505.50">
    <property type="entry name" value="Sigma 54 modulation/S30EA ribosomal protein, C-terminal domain"/>
    <property type="match status" value="1"/>
</dbReference>
<keyword evidence="5" id="KW-1185">Reference proteome</keyword>
<gene>
    <name evidence="2" type="primary">hpf</name>
    <name evidence="4" type="ORF">ABID14_000742</name>
</gene>
<name>A0ABV2J8L1_9FIRM</name>
<reference evidence="4 5" key="1">
    <citation type="submission" date="2024-06" db="EMBL/GenBank/DDBJ databases">
        <title>Genomic Encyclopedia of Type Strains, Phase IV (KMG-IV): sequencing the most valuable type-strain genomes for metagenomic binning, comparative biology and taxonomic classification.</title>
        <authorList>
            <person name="Goeker M."/>
        </authorList>
    </citation>
    <scope>NUCLEOTIDE SEQUENCE [LARGE SCALE GENOMIC DNA]</scope>
    <source>
        <strain evidence="4 5">DSM 21460</strain>
    </source>
</reference>
<dbReference type="EMBL" id="JBEPMA010000003">
    <property type="protein sequence ID" value="MET3617114.1"/>
    <property type="molecule type" value="Genomic_DNA"/>
</dbReference>
<dbReference type="RefSeq" id="WP_354367251.1">
    <property type="nucleotide sequence ID" value="NZ_JBEPMA010000003.1"/>
</dbReference>
<accession>A0ABV2J8L1</accession>
<dbReference type="Proteomes" id="UP001549162">
    <property type="component" value="Unassembled WGS sequence"/>
</dbReference>
<comment type="function">
    <text evidence="2">Required for dimerization of active 70S ribosomes into 100S ribosomes in stationary phase; 100S ribosomes are translationally inactive and sometimes present during exponential growth.</text>
</comment>
<comment type="caution">
    <text evidence="4">The sequence shown here is derived from an EMBL/GenBank/DDBJ whole genome shotgun (WGS) entry which is preliminary data.</text>
</comment>
<dbReference type="InterPro" id="IPR036567">
    <property type="entry name" value="RHF-like"/>
</dbReference>
<keyword evidence="1 2" id="KW-0810">Translation regulation</keyword>
<protein>
    <recommendedName>
        <fullName evidence="2">Ribosome hibernation promoting factor</fullName>
        <shortName evidence="2">HPF</shortName>
    </recommendedName>
</protein>
<dbReference type="InterPro" id="IPR003489">
    <property type="entry name" value="RHF/RaiA"/>
</dbReference>
<dbReference type="SUPFAM" id="SSF69754">
    <property type="entry name" value="Ribosome binding protein Y (YfiA homologue)"/>
    <property type="match status" value="1"/>
</dbReference>
<comment type="similarity">
    <text evidence="2">Belongs to the HPF/YfiA ribosome-associated protein family. Long HPF subfamily.</text>
</comment>
<dbReference type="InterPro" id="IPR050574">
    <property type="entry name" value="HPF/YfiA_ribosome-assoc"/>
</dbReference>
<evidence type="ECO:0000256" key="2">
    <source>
        <dbReference type="HAMAP-Rule" id="MF_00839"/>
    </source>
</evidence>
<evidence type="ECO:0000259" key="3">
    <source>
        <dbReference type="Pfam" id="PF16321"/>
    </source>
</evidence>
<dbReference type="CDD" id="cd00552">
    <property type="entry name" value="RaiA"/>
    <property type="match status" value="1"/>
</dbReference>
<sequence>MLFNFVGKNIDLTDSLKDMAEKKFSKLEKFFSEEIDARVVFSTQKDNQTVEVTVFLPDTIIRAEETTDDMYTSIDNAVDVLERQIRKHKTKLKKRYQNNETIRFDLIDDRLEEENKIVKRKKFELNPMSEEEAILQMELLNHKFFIFLDADTESVEVLYKRNDGNYGIIEV</sequence>
<dbReference type="PANTHER" id="PTHR33231">
    <property type="entry name" value="30S RIBOSOMAL PROTEIN"/>
    <property type="match status" value="1"/>
</dbReference>
<dbReference type="Gene3D" id="3.30.160.100">
    <property type="entry name" value="Ribosome hibernation promotion factor-like"/>
    <property type="match status" value="1"/>
</dbReference>
<proteinExistence type="inferred from homology"/>
<dbReference type="Pfam" id="PF16321">
    <property type="entry name" value="Ribosom_S30AE_C"/>
    <property type="match status" value="1"/>
</dbReference>
<keyword evidence="2" id="KW-0963">Cytoplasm</keyword>
<dbReference type="InterPro" id="IPR034694">
    <property type="entry name" value="HPF_long/plastid"/>
</dbReference>
<evidence type="ECO:0000256" key="1">
    <source>
        <dbReference type="ARBA" id="ARBA00022845"/>
    </source>
</evidence>
<comment type="subcellular location">
    <subcellularLocation>
        <location evidence="2">Cytoplasm</location>
    </subcellularLocation>
</comment>
<evidence type="ECO:0000313" key="4">
    <source>
        <dbReference type="EMBL" id="MET3617114.1"/>
    </source>
</evidence>
<dbReference type="NCBIfam" id="TIGR00741">
    <property type="entry name" value="yfiA"/>
    <property type="match status" value="1"/>
</dbReference>
<dbReference type="PANTHER" id="PTHR33231:SF1">
    <property type="entry name" value="30S RIBOSOMAL PROTEIN"/>
    <property type="match status" value="1"/>
</dbReference>
<dbReference type="InterPro" id="IPR032528">
    <property type="entry name" value="Ribosom_S30AE_C"/>
</dbReference>
<organism evidence="4 5">
    <name type="scientific">Peptoniphilus olsenii</name>
    <dbReference type="NCBI Taxonomy" id="411570"/>
    <lineage>
        <taxon>Bacteria</taxon>
        <taxon>Bacillati</taxon>
        <taxon>Bacillota</taxon>
        <taxon>Tissierellia</taxon>
        <taxon>Tissierellales</taxon>
        <taxon>Peptoniphilaceae</taxon>
        <taxon>Peptoniphilus</taxon>
    </lineage>
</organism>
<dbReference type="Pfam" id="PF02482">
    <property type="entry name" value="Ribosomal_S30AE"/>
    <property type="match status" value="1"/>
</dbReference>
<dbReference type="InterPro" id="IPR038416">
    <property type="entry name" value="Ribosom_S30AE_C_sf"/>
</dbReference>